<dbReference type="AlphaFoldDB" id="A0A3N5Y0Y1"/>
<feature type="chain" id="PRO_5018206734" evidence="1">
    <location>
        <begin position="23"/>
        <end position="91"/>
    </location>
</feature>
<dbReference type="EMBL" id="RPOK01000002">
    <property type="protein sequence ID" value="RPJ67182.1"/>
    <property type="molecule type" value="Genomic_DNA"/>
</dbReference>
<accession>A0A3N5Y0Y1</accession>
<protein>
    <submittedName>
        <fullName evidence="2">Uncharacterized protein</fullName>
    </submittedName>
</protein>
<evidence type="ECO:0000313" key="2">
    <source>
        <dbReference type="EMBL" id="RPJ67182.1"/>
    </source>
</evidence>
<name>A0A3N5Y0Y1_9ALTE</name>
<evidence type="ECO:0000256" key="1">
    <source>
        <dbReference type="SAM" id="SignalP"/>
    </source>
</evidence>
<organism evidence="2 3">
    <name type="scientific">Alteromonas sediminis</name>
    <dbReference type="NCBI Taxonomy" id="2259342"/>
    <lineage>
        <taxon>Bacteria</taxon>
        <taxon>Pseudomonadati</taxon>
        <taxon>Pseudomonadota</taxon>
        <taxon>Gammaproteobacteria</taxon>
        <taxon>Alteromonadales</taxon>
        <taxon>Alteromonadaceae</taxon>
        <taxon>Alteromonas/Salinimonas group</taxon>
        <taxon>Alteromonas</taxon>
    </lineage>
</organism>
<evidence type="ECO:0000313" key="3">
    <source>
        <dbReference type="Proteomes" id="UP000275281"/>
    </source>
</evidence>
<keyword evidence="1" id="KW-0732">Signal</keyword>
<feature type="signal peptide" evidence="1">
    <location>
        <begin position="1"/>
        <end position="22"/>
    </location>
</feature>
<reference evidence="2 3" key="1">
    <citation type="submission" date="2018-11" db="EMBL/GenBank/DDBJ databases">
        <authorList>
            <person name="Ye M.-Q."/>
            <person name="Du Z.-J."/>
        </authorList>
    </citation>
    <scope>NUCLEOTIDE SEQUENCE [LARGE SCALE GENOMIC DNA]</scope>
    <source>
        <strain evidence="2 3">U0105</strain>
    </source>
</reference>
<dbReference type="RefSeq" id="WP_124027086.1">
    <property type="nucleotide sequence ID" value="NZ_JBHRSN010000015.1"/>
</dbReference>
<comment type="caution">
    <text evidence="2">The sequence shown here is derived from an EMBL/GenBank/DDBJ whole genome shotgun (WGS) entry which is preliminary data.</text>
</comment>
<gene>
    <name evidence="2" type="ORF">DRW07_06495</name>
</gene>
<sequence length="91" mass="9853">MKQLSKIIAFTALVSLTTTVQASNESSLTLTEMTESAIASMNSELNAKLEQTIQREAKKAMTEQLAVARTAIFIASVSNSRTTDKMVIKGE</sequence>
<dbReference type="Proteomes" id="UP000275281">
    <property type="component" value="Unassembled WGS sequence"/>
</dbReference>
<keyword evidence="3" id="KW-1185">Reference proteome</keyword>
<proteinExistence type="predicted"/>